<dbReference type="Gene3D" id="3.20.180.10">
    <property type="entry name" value="PNP-oxidase-like"/>
    <property type="match status" value="1"/>
</dbReference>
<evidence type="ECO:0000313" key="1">
    <source>
        <dbReference type="EMBL" id="NYE37820.1"/>
    </source>
</evidence>
<dbReference type="EMBL" id="JACCBW010000002">
    <property type="protein sequence ID" value="NYE37820.1"/>
    <property type="molecule type" value="Genomic_DNA"/>
</dbReference>
<sequence length="227" mass="23937">MTPAETALIARSVLSCPRSITLRVDDSSPALEEEGYEVTTDVHGAPVFSAAQGSALVAGAHTGAEGVVEVSSGLGHRSSRERGLGLVLRGRLAQRGSGCACCGDTRALVAVDLAEVTLLRGTLAIQVDLDEFRDGSHVLNQGYLQRTAEHANEAHERELRTATASTFGLPLRTLLAASLRAVDPDGVEVAWLDDSGAHTQRLDFLRRASTPQELGAALRTHLHAGLC</sequence>
<reference evidence="1 2" key="2">
    <citation type="submission" date="2020-08" db="EMBL/GenBank/DDBJ databases">
        <title>The Agave Microbiome: Exploring the role of microbial communities in plant adaptations to desert environments.</title>
        <authorList>
            <person name="Partida-Martinez L.P."/>
        </authorList>
    </citation>
    <scope>NUCLEOTIDE SEQUENCE [LARGE SCALE GENOMIC DNA]</scope>
    <source>
        <strain evidence="1 2">AT2.17</strain>
    </source>
</reference>
<accession>A0A7Y9H4K3</accession>
<proteinExistence type="predicted"/>
<dbReference type="RefSeq" id="WP_179620331.1">
    <property type="nucleotide sequence ID" value="NZ_JACCBW010000002.1"/>
</dbReference>
<evidence type="ECO:0000313" key="2">
    <source>
        <dbReference type="Proteomes" id="UP000549911"/>
    </source>
</evidence>
<dbReference type="Proteomes" id="UP000549911">
    <property type="component" value="Unassembled WGS sequence"/>
</dbReference>
<gene>
    <name evidence="1" type="ORF">F4692_002953</name>
</gene>
<protein>
    <recommendedName>
        <fullName evidence="3">DUF2470 domain-containing protein</fullName>
    </recommendedName>
</protein>
<evidence type="ECO:0008006" key="3">
    <source>
        <dbReference type="Google" id="ProtNLM"/>
    </source>
</evidence>
<name>A0A7Y9H4K3_9ACTN</name>
<organism evidence="1 2">
    <name type="scientific">Nocardioides cavernae</name>
    <dbReference type="NCBI Taxonomy" id="1921566"/>
    <lineage>
        <taxon>Bacteria</taxon>
        <taxon>Bacillati</taxon>
        <taxon>Actinomycetota</taxon>
        <taxon>Actinomycetes</taxon>
        <taxon>Propionibacteriales</taxon>
        <taxon>Nocardioidaceae</taxon>
        <taxon>Nocardioides</taxon>
    </lineage>
</organism>
<keyword evidence="2" id="KW-1185">Reference proteome</keyword>
<reference evidence="1 2" key="1">
    <citation type="submission" date="2020-07" db="EMBL/GenBank/DDBJ databases">
        <authorList>
            <person name="Partida-Martinez L."/>
            <person name="Huntemann M."/>
            <person name="Clum A."/>
            <person name="Wang J."/>
            <person name="Palaniappan K."/>
            <person name="Ritter S."/>
            <person name="Chen I.-M."/>
            <person name="Stamatis D."/>
            <person name="Reddy T."/>
            <person name="O'Malley R."/>
            <person name="Daum C."/>
            <person name="Shapiro N."/>
            <person name="Ivanova N."/>
            <person name="Kyrpides N."/>
            <person name="Woyke T."/>
        </authorList>
    </citation>
    <scope>NUCLEOTIDE SEQUENCE [LARGE SCALE GENOMIC DNA]</scope>
    <source>
        <strain evidence="1 2">AT2.17</strain>
    </source>
</reference>
<dbReference type="InterPro" id="IPR037119">
    <property type="entry name" value="Haem_oxidase_HugZ-like_sf"/>
</dbReference>
<comment type="caution">
    <text evidence="1">The sequence shown here is derived from an EMBL/GenBank/DDBJ whole genome shotgun (WGS) entry which is preliminary data.</text>
</comment>
<dbReference type="AlphaFoldDB" id="A0A7Y9H4K3"/>